<feature type="compositionally biased region" description="Low complexity" evidence="1">
    <location>
        <begin position="29"/>
        <end position="46"/>
    </location>
</feature>
<gene>
    <name evidence="3" type="ORF">KC207_12325</name>
</gene>
<dbReference type="RefSeq" id="WP_211603407.1">
    <property type="nucleotide sequence ID" value="NZ_JAGSNF010000017.1"/>
</dbReference>
<accession>A0A941D9L3</accession>
<feature type="chain" id="PRO_5037534480" description="PepSY domain-containing protein" evidence="2">
    <location>
        <begin position="32"/>
        <end position="182"/>
    </location>
</feature>
<sequence>MDRTRTILAVGGAGLAAAVALGLTGAGIAAADDSTSTPSPSATASPEGGTTDGDGERPDRPMMDEGGPLTADAASRAIAAAEAEVDGGTATAVRARSDGTYDVMLTTDDGHVHVALDADFAVTGTHEGGGPVGRGPGRGGPGMGHGPGADRDRDEGSTDSGDPSDANGTSDDTAAESTAWSI</sequence>
<dbReference type="Proteomes" id="UP000677016">
    <property type="component" value="Unassembled WGS sequence"/>
</dbReference>
<feature type="region of interest" description="Disordered" evidence="1">
    <location>
        <begin position="123"/>
        <end position="182"/>
    </location>
</feature>
<evidence type="ECO:0000256" key="2">
    <source>
        <dbReference type="SAM" id="SignalP"/>
    </source>
</evidence>
<evidence type="ECO:0000256" key="1">
    <source>
        <dbReference type="SAM" id="MobiDB-lite"/>
    </source>
</evidence>
<feature type="compositionally biased region" description="Gly residues" evidence="1">
    <location>
        <begin position="126"/>
        <end position="147"/>
    </location>
</feature>
<dbReference type="Gene3D" id="3.30.505.20">
    <property type="match status" value="1"/>
</dbReference>
<keyword evidence="2" id="KW-0732">Signal</keyword>
<evidence type="ECO:0008006" key="5">
    <source>
        <dbReference type="Google" id="ProtNLM"/>
    </source>
</evidence>
<reference evidence="3" key="1">
    <citation type="submission" date="2021-04" db="EMBL/GenBank/DDBJ databases">
        <title>Phycicoccus avicenniae sp. nov., a novel endophytic actinomycetes isolated from branch of Avicennia mariana.</title>
        <authorList>
            <person name="Tuo L."/>
        </authorList>
    </citation>
    <scope>NUCLEOTIDE SEQUENCE</scope>
    <source>
        <strain evidence="3">BSK3Z-2</strain>
    </source>
</reference>
<feature type="compositionally biased region" description="Basic and acidic residues" evidence="1">
    <location>
        <begin position="54"/>
        <end position="63"/>
    </location>
</feature>
<proteinExistence type="predicted"/>
<feature type="signal peptide" evidence="2">
    <location>
        <begin position="1"/>
        <end position="31"/>
    </location>
</feature>
<feature type="compositionally biased region" description="Polar residues" evidence="1">
    <location>
        <begin position="158"/>
        <end position="182"/>
    </location>
</feature>
<protein>
    <recommendedName>
        <fullName evidence="5">PepSY domain-containing protein</fullName>
    </recommendedName>
</protein>
<feature type="region of interest" description="Disordered" evidence="1">
    <location>
        <begin position="29"/>
        <end position="74"/>
    </location>
</feature>
<dbReference type="AlphaFoldDB" id="A0A941D9L3"/>
<evidence type="ECO:0000313" key="3">
    <source>
        <dbReference type="EMBL" id="MBR7744076.1"/>
    </source>
</evidence>
<organism evidence="3 4">
    <name type="scientific">Phycicoccus avicenniae</name>
    <dbReference type="NCBI Taxonomy" id="2828860"/>
    <lineage>
        <taxon>Bacteria</taxon>
        <taxon>Bacillati</taxon>
        <taxon>Actinomycetota</taxon>
        <taxon>Actinomycetes</taxon>
        <taxon>Micrococcales</taxon>
        <taxon>Intrasporangiaceae</taxon>
        <taxon>Phycicoccus</taxon>
    </lineage>
</organism>
<evidence type="ECO:0000313" key="4">
    <source>
        <dbReference type="Proteomes" id="UP000677016"/>
    </source>
</evidence>
<comment type="caution">
    <text evidence="3">The sequence shown here is derived from an EMBL/GenBank/DDBJ whole genome shotgun (WGS) entry which is preliminary data.</text>
</comment>
<keyword evidence="4" id="KW-1185">Reference proteome</keyword>
<dbReference type="EMBL" id="JAGSNF010000017">
    <property type="protein sequence ID" value="MBR7744076.1"/>
    <property type="molecule type" value="Genomic_DNA"/>
</dbReference>
<name>A0A941D9L3_9MICO</name>